<dbReference type="InterPro" id="IPR024431">
    <property type="entry name" value="InsA_HTH_dom"/>
</dbReference>
<proteinExistence type="predicted"/>
<feature type="domain" description="Insertion element IS1 protein InsA helix-turn-helix" evidence="1">
    <location>
        <begin position="10"/>
        <end position="55"/>
    </location>
</feature>
<organism evidence="2 3">
    <name type="scientific">Xenorhabdus bovienii</name>
    <name type="common">Xenorhabdus nematophila subsp. bovienii</name>
    <dbReference type="NCBI Taxonomy" id="40576"/>
    <lineage>
        <taxon>Bacteria</taxon>
        <taxon>Pseudomonadati</taxon>
        <taxon>Pseudomonadota</taxon>
        <taxon>Gammaproteobacteria</taxon>
        <taxon>Enterobacterales</taxon>
        <taxon>Morganellaceae</taxon>
        <taxon>Xenorhabdus</taxon>
    </lineage>
</organism>
<gene>
    <name evidence="2" type="ORF">KKJ01_20220</name>
</gene>
<reference evidence="2" key="2">
    <citation type="journal article" date="2022" name="J. Evol. Biol.">
        <title>Pre- and post-association barriers to host switching in sympatric mutualists.</title>
        <authorList>
            <person name="Dinges Z.M."/>
            <person name="Phillips R.K."/>
            <person name="Lively C.M."/>
            <person name="Bashey F."/>
        </authorList>
    </citation>
    <scope>NUCLEOTIDE SEQUENCE</scope>
    <source>
        <strain evidence="2">MC_266_E_2016</strain>
    </source>
</reference>
<sequence length="58" mass="6531">MCGHIFQLDYSYRACQVEIKEQLVDLVLNDSGIRDTAQTLHISINAAVRTLKGCRHDA</sequence>
<dbReference type="EMBL" id="JAILSO010000135">
    <property type="protein sequence ID" value="MDE1480475.1"/>
    <property type="molecule type" value="Genomic_DNA"/>
</dbReference>
<dbReference type="PANTHER" id="PTHR47923">
    <property type="entry name" value="INSERTION ELEMENT IS1 1 PROTEIN INSA-RELATED"/>
    <property type="match status" value="1"/>
</dbReference>
<comment type="caution">
    <text evidence="2">The sequence shown here is derived from an EMBL/GenBank/DDBJ whole genome shotgun (WGS) entry which is preliminary data.</text>
</comment>
<protein>
    <recommendedName>
        <fullName evidence="1">Insertion element IS1 protein InsA helix-turn-helix domain-containing protein</fullName>
    </recommendedName>
</protein>
<dbReference type="AlphaFoldDB" id="A0AAJ1N186"/>
<dbReference type="InterPro" id="IPR051252">
    <property type="entry name" value="IS1_transposase_InsA"/>
</dbReference>
<dbReference type="Pfam" id="PF12759">
    <property type="entry name" value="HTH_Tnp_IS1"/>
    <property type="match status" value="1"/>
</dbReference>
<evidence type="ECO:0000313" key="3">
    <source>
        <dbReference type="Proteomes" id="UP001222434"/>
    </source>
</evidence>
<dbReference type="Proteomes" id="UP001222434">
    <property type="component" value="Unassembled WGS sequence"/>
</dbReference>
<dbReference type="GO" id="GO:0006313">
    <property type="term" value="P:DNA transposition"/>
    <property type="evidence" value="ECO:0007669"/>
    <property type="project" value="TreeGrafter"/>
</dbReference>
<evidence type="ECO:0000313" key="2">
    <source>
        <dbReference type="EMBL" id="MDE1480475.1"/>
    </source>
</evidence>
<reference evidence="2" key="1">
    <citation type="submission" date="2021-08" db="EMBL/GenBank/DDBJ databases">
        <authorList>
            <person name="Papudeshi B."/>
            <person name="Bashey-Visser F."/>
        </authorList>
    </citation>
    <scope>NUCLEOTIDE SEQUENCE</scope>
    <source>
        <strain evidence="2">MC_266_E_2016</strain>
    </source>
</reference>
<accession>A0AAJ1N186</accession>
<evidence type="ECO:0000259" key="1">
    <source>
        <dbReference type="Pfam" id="PF12759"/>
    </source>
</evidence>
<name>A0AAJ1N186_XENBV</name>
<dbReference type="PANTHER" id="PTHR47923:SF1">
    <property type="entry name" value="INSERTION ELEMENT IS1 1 PROTEIN INSA-RELATED"/>
    <property type="match status" value="1"/>
</dbReference>